<dbReference type="InterPro" id="IPR043427">
    <property type="entry name" value="YscJ/FliF"/>
</dbReference>
<evidence type="ECO:0000256" key="13">
    <source>
        <dbReference type="SAM" id="MobiDB-lite"/>
    </source>
</evidence>
<keyword evidence="9" id="KW-0472">Membrane</keyword>
<keyword evidence="16" id="KW-0966">Cell projection</keyword>
<dbReference type="PANTHER" id="PTHR30046:SF0">
    <property type="entry name" value="FLAGELLAR M-RING PROTEIN"/>
    <property type="match status" value="1"/>
</dbReference>
<accession>A0A2T3KMV7</accession>
<dbReference type="EMBL" id="PYNF01000002">
    <property type="protein sequence ID" value="PSV01112.1"/>
    <property type="molecule type" value="Genomic_DNA"/>
</dbReference>
<dbReference type="Pfam" id="PF01514">
    <property type="entry name" value="YscJ_FliF"/>
    <property type="match status" value="1"/>
</dbReference>
<keyword evidence="16" id="KW-0282">Flagellum</keyword>
<protein>
    <recommendedName>
        <fullName evidence="5 12">Flagellar M-ring protein</fullName>
    </recommendedName>
</protein>
<evidence type="ECO:0000313" key="16">
    <source>
        <dbReference type="EMBL" id="PSV01112.1"/>
    </source>
</evidence>
<name>A0A2T3KMV7_9GAMM</name>
<evidence type="ECO:0000256" key="12">
    <source>
        <dbReference type="PIRNR" id="PIRNR004862"/>
    </source>
</evidence>
<feature type="region of interest" description="Disordered" evidence="13">
    <location>
        <begin position="531"/>
        <end position="556"/>
    </location>
</feature>
<dbReference type="AlphaFoldDB" id="A0A2T3KMV7"/>
<evidence type="ECO:0000256" key="11">
    <source>
        <dbReference type="ARBA" id="ARBA00025936"/>
    </source>
</evidence>
<feature type="compositionally biased region" description="Acidic residues" evidence="13">
    <location>
        <begin position="534"/>
        <end position="547"/>
    </location>
</feature>
<keyword evidence="10 12" id="KW-0975">Bacterial flagellum</keyword>
<comment type="subunit">
    <text evidence="11">The basal body constitutes a major portion of the flagellar organelle and consists of four rings (L,P,S, and M) mounted on a central rod. The M ring is integral to the inner membrane of the cell and may be connected to the flagellar rod via the S ring. The S (supramembrane ring) lies just distal to the M ring. The L and P rings lie in the outer membrane and the periplasmic space, respectively.</text>
</comment>
<evidence type="ECO:0000256" key="10">
    <source>
        <dbReference type="ARBA" id="ARBA00023143"/>
    </source>
</evidence>
<keyword evidence="8" id="KW-1133">Transmembrane helix</keyword>
<evidence type="ECO:0000256" key="4">
    <source>
        <dbReference type="ARBA" id="ARBA00007971"/>
    </source>
</evidence>
<comment type="subcellular location">
    <subcellularLocation>
        <location evidence="2 12">Bacterial flagellum basal body</location>
    </subcellularLocation>
    <subcellularLocation>
        <location evidence="3">Cell membrane</location>
        <topology evidence="3">Multi-pass membrane protein</topology>
    </subcellularLocation>
</comment>
<feature type="domain" description="Flagellar M-ring C-terminal" evidence="15">
    <location>
        <begin position="251"/>
        <end position="406"/>
    </location>
</feature>
<dbReference type="PANTHER" id="PTHR30046">
    <property type="entry name" value="FLAGELLAR M-RING PROTEIN"/>
    <property type="match status" value="1"/>
</dbReference>
<evidence type="ECO:0000259" key="14">
    <source>
        <dbReference type="Pfam" id="PF01514"/>
    </source>
</evidence>
<dbReference type="InterPro" id="IPR000067">
    <property type="entry name" value="FlgMring_FliF"/>
</dbReference>
<evidence type="ECO:0000256" key="7">
    <source>
        <dbReference type="ARBA" id="ARBA00022692"/>
    </source>
</evidence>
<sequence length="556" mass="60655">MDVQDKLNKIKDSFESLSFNKKALASAILMSGIAVSGLSIYKLNQPDYVSVISGLDRGSLQKIIPALETAKITFKISADDTTLFVDSDEADQASIVLAKNGLPGKPTSGYDHLRNTDSPYLTKSAEDQLSRQVLEENVASAIKKLTPIADVQVRLALSKNSQFLQDVDPASASIVLTVKQGQHLNKSQIQGIANLVANAVPNLSTDNVIILDQTGRVLSSSDDLVGAASSQLDHKLQIEKELTNKVTEVIAPIVGLDSVRVNVNATVDYNRTELTSETPADKTVILSQQKEISYDKSLTGGQGVPGSLSNEPPKHSKFDKSPKSAPEDDNNSGVSHKNITTNYSVGQTIEHTVKSSGSIKKLDVAVLIDSSADKNLPIDKITALVKSSIGFNAERGDTVTISDVAFKKIEPQKEEVIPFTSTALFKTILKFGENVALLILFYFLFFRNALKIFKKEDKTTEDASGADNTIIDADKNEVENSEKDIDPIVLSDEEISIEYDRLKNKTSEMFNSSPDAIRDVFTSWLNNIDFTSNDVDEEDQDDSESNDQQEKEGESK</sequence>
<feature type="compositionally biased region" description="Basic and acidic residues" evidence="13">
    <location>
        <begin position="312"/>
        <end position="326"/>
    </location>
</feature>
<dbReference type="PIRSF" id="PIRSF004862">
    <property type="entry name" value="FliF"/>
    <property type="match status" value="1"/>
</dbReference>
<dbReference type="PRINTS" id="PR01009">
    <property type="entry name" value="FLGMRINGFLIF"/>
</dbReference>
<feature type="region of interest" description="Disordered" evidence="13">
    <location>
        <begin position="296"/>
        <end position="338"/>
    </location>
</feature>
<keyword evidence="7" id="KW-0812">Transmembrane</keyword>
<dbReference type="GO" id="GO:0071973">
    <property type="term" value="P:bacterial-type flagellum-dependent cell motility"/>
    <property type="evidence" value="ECO:0007669"/>
    <property type="project" value="InterPro"/>
</dbReference>
<keyword evidence="16" id="KW-0969">Cilium</keyword>
<proteinExistence type="inferred from homology"/>
<dbReference type="NCBIfam" id="TIGR00206">
    <property type="entry name" value="fliF"/>
    <property type="match status" value="1"/>
</dbReference>
<evidence type="ECO:0000256" key="9">
    <source>
        <dbReference type="ARBA" id="ARBA00023136"/>
    </source>
</evidence>
<evidence type="ECO:0000256" key="3">
    <source>
        <dbReference type="ARBA" id="ARBA00004651"/>
    </source>
</evidence>
<evidence type="ECO:0000259" key="15">
    <source>
        <dbReference type="Pfam" id="PF08345"/>
    </source>
</evidence>
<comment type="caution">
    <text evidence="16">The sequence shown here is derived from an EMBL/GenBank/DDBJ whole genome shotgun (WGS) entry which is preliminary data.</text>
</comment>
<gene>
    <name evidence="16" type="primary">fliF</name>
    <name evidence="16" type="ORF">C9J27_03575</name>
</gene>
<evidence type="ECO:0000256" key="5">
    <source>
        <dbReference type="ARBA" id="ARBA00017949"/>
    </source>
</evidence>
<dbReference type="InterPro" id="IPR045851">
    <property type="entry name" value="AMP-bd_C_sf"/>
</dbReference>
<dbReference type="InterPro" id="IPR013556">
    <property type="entry name" value="Flag_M-ring_C"/>
</dbReference>
<evidence type="ECO:0000256" key="2">
    <source>
        <dbReference type="ARBA" id="ARBA00004117"/>
    </source>
</evidence>
<dbReference type="Proteomes" id="UP000241426">
    <property type="component" value="Unassembled WGS sequence"/>
</dbReference>
<dbReference type="GO" id="GO:0009431">
    <property type="term" value="C:bacterial-type flagellum basal body, MS ring"/>
    <property type="evidence" value="ECO:0007669"/>
    <property type="project" value="InterPro"/>
</dbReference>
<feature type="domain" description="Flagellar M-ring N-terminal" evidence="14">
    <location>
        <begin position="44"/>
        <end position="219"/>
    </location>
</feature>
<reference evidence="16 17" key="1">
    <citation type="submission" date="2018-01" db="EMBL/GenBank/DDBJ databases">
        <title>Whole genome sequencing of Histamine producing bacteria.</title>
        <authorList>
            <person name="Butler K."/>
        </authorList>
    </citation>
    <scope>NUCLEOTIDE SEQUENCE [LARGE SCALE GENOMIC DNA]</scope>
    <source>
        <strain evidence="16 17">FS-7.2</strain>
    </source>
</reference>
<keyword evidence="6" id="KW-1003">Cell membrane</keyword>
<comment type="similarity">
    <text evidence="4 12">Belongs to the FliF family.</text>
</comment>
<dbReference type="GO" id="GO:0003774">
    <property type="term" value="F:cytoskeletal motor activity"/>
    <property type="evidence" value="ECO:0007669"/>
    <property type="project" value="InterPro"/>
</dbReference>
<evidence type="ECO:0000313" key="17">
    <source>
        <dbReference type="Proteomes" id="UP000241426"/>
    </source>
</evidence>
<dbReference type="Pfam" id="PF08345">
    <property type="entry name" value="YscJ_FliF_C"/>
    <property type="match status" value="1"/>
</dbReference>
<dbReference type="InterPro" id="IPR006182">
    <property type="entry name" value="FliF_N_dom"/>
</dbReference>
<comment type="function">
    <text evidence="1 12">The M ring may be actively involved in energy transduction.</text>
</comment>
<organism evidence="16 17">
    <name type="scientific">Photobacterium kishitanii</name>
    <dbReference type="NCBI Taxonomy" id="318456"/>
    <lineage>
        <taxon>Bacteria</taxon>
        <taxon>Pseudomonadati</taxon>
        <taxon>Pseudomonadota</taxon>
        <taxon>Gammaproteobacteria</taxon>
        <taxon>Vibrionales</taxon>
        <taxon>Vibrionaceae</taxon>
        <taxon>Photobacterium</taxon>
    </lineage>
</organism>
<dbReference type="GO" id="GO:0005886">
    <property type="term" value="C:plasma membrane"/>
    <property type="evidence" value="ECO:0007669"/>
    <property type="project" value="UniProtKB-SubCell"/>
</dbReference>
<evidence type="ECO:0000256" key="8">
    <source>
        <dbReference type="ARBA" id="ARBA00022989"/>
    </source>
</evidence>
<evidence type="ECO:0000256" key="1">
    <source>
        <dbReference type="ARBA" id="ARBA00003820"/>
    </source>
</evidence>
<evidence type="ECO:0000256" key="6">
    <source>
        <dbReference type="ARBA" id="ARBA00022475"/>
    </source>
</evidence>
<dbReference type="Gene3D" id="3.30.300.30">
    <property type="match status" value="1"/>
</dbReference>